<name>A0A7C5UTP9_9CREN</name>
<organism evidence="5">
    <name type="scientific">Ignisphaera aggregans</name>
    <dbReference type="NCBI Taxonomy" id="334771"/>
    <lineage>
        <taxon>Archaea</taxon>
        <taxon>Thermoproteota</taxon>
        <taxon>Thermoprotei</taxon>
        <taxon>Desulfurococcales</taxon>
        <taxon>Desulfurococcaceae</taxon>
        <taxon>Ignisphaera</taxon>
    </lineage>
</organism>
<evidence type="ECO:0000256" key="4">
    <source>
        <dbReference type="SAM" id="Coils"/>
    </source>
</evidence>
<keyword evidence="2" id="KW-0813">Transport</keyword>
<dbReference type="NCBIfam" id="TIGR00309">
    <property type="entry name" value="V_ATPase_subD"/>
    <property type="match status" value="1"/>
</dbReference>
<reference evidence="5" key="1">
    <citation type="journal article" date="2020" name="mSystems">
        <title>Genome- and Community-Level Interaction Insights into Carbon Utilization and Element Cycling Functions of Hydrothermarchaeota in Hydrothermal Sediment.</title>
        <authorList>
            <person name="Zhou Z."/>
            <person name="Liu Y."/>
            <person name="Xu W."/>
            <person name="Pan J."/>
            <person name="Luo Z.H."/>
            <person name="Li M."/>
        </authorList>
    </citation>
    <scope>NUCLEOTIDE SEQUENCE [LARGE SCALE GENOMIC DNA]</scope>
    <source>
        <strain evidence="5">SpSt-1</strain>
    </source>
</reference>
<dbReference type="Pfam" id="PF01813">
    <property type="entry name" value="ATP-synt_D"/>
    <property type="match status" value="1"/>
</dbReference>
<dbReference type="EMBL" id="DRUB01000138">
    <property type="protein sequence ID" value="HHR96565.1"/>
    <property type="molecule type" value="Genomic_DNA"/>
</dbReference>
<sequence>MSSEIIRLPRPTKIELIRLRRRLSIARRLHRILRDRLTFLLQEFYVVLKKAYDTRSRLNKLLAEVYYYYYTAVSIHGLEHLNITSSTTAKGIYIIAGTRNVMGVPAPMIELTTIPDNSAILPIEVSIIQNKRKEILETLIRLAEYEKELINLGREISRIRRIVTMLEKVLIPRILKTIMYLTMKFDEMEREEKVRSLKIKVLLAQRTM</sequence>
<dbReference type="AlphaFoldDB" id="A0A7C5UTP9"/>
<keyword evidence="3" id="KW-0406">Ion transport</keyword>
<dbReference type="InterPro" id="IPR002699">
    <property type="entry name" value="V_ATPase_D"/>
</dbReference>
<feature type="coiled-coil region" evidence="4">
    <location>
        <begin position="128"/>
        <end position="162"/>
    </location>
</feature>
<comment type="similarity">
    <text evidence="1">Belongs to the V-ATPase D subunit family.</text>
</comment>
<gene>
    <name evidence="5" type="ORF">ENL47_07115</name>
</gene>
<proteinExistence type="inferred from homology"/>
<evidence type="ECO:0000256" key="1">
    <source>
        <dbReference type="ARBA" id="ARBA00005850"/>
    </source>
</evidence>
<dbReference type="GO" id="GO:0046961">
    <property type="term" value="F:proton-transporting ATPase activity, rotational mechanism"/>
    <property type="evidence" value="ECO:0007669"/>
    <property type="project" value="InterPro"/>
</dbReference>
<dbReference type="PANTHER" id="PTHR11671">
    <property type="entry name" value="V-TYPE ATP SYNTHASE SUBUNIT D"/>
    <property type="match status" value="1"/>
</dbReference>
<keyword evidence="4" id="KW-0175">Coiled coil</keyword>
<evidence type="ECO:0000256" key="2">
    <source>
        <dbReference type="ARBA" id="ARBA00022448"/>
    </source>
</evidence>
<accession>A0A7C5UTP9</accession>
<protein>
    <submittedName>
        <fullName evidence="5">V-type ATP synthase subunit D</fullName>
    </submittedName>
</protein>
<dbReference type="Gene3D" id="1.10.287.3240">
    <property type="match status" value="1"/>
</dbReference>
<evidence type="ECO:0000256" key="3">
    <source>
        <dbReference type="ARBA" id="ARBA00023065"/>
    </source>
</evidence>
<comment type="caution">
    <text evidence="5">The sequence shown here is derived from an EMBL/GenBank/DDBJ whole genome shotgun (WGS) entry which is preliminary data.</text>
</comment>
<evidence type="ECO:0000313" key="5">
    <source>
        <dbReference type="EMBL" id="HHR96565.1"/>
    </source>
</evidence>